<name>A0A9D4P9E9_RHISA</name>
<reference evidence="1" key="2">
    <citation type="submission" date="2021-09" db="EMBL/GenBank/DDBJ databases">
        <authorList>
            <person name="Jia N."/>
            <person name="Wang J."/>
            <person name="Shi W."/>
            <person name="Du L."/>
            <person name="Sun Y."/>
            <person name="Zhan W."/>
            <person name="Jiang J."/>
            <person name="Wang Q."/>
            <person name="Zhang B."/>
            <person name="Ji P."/>
            <person name="Sakyi L.B."/>
            <person name="Cui X."/>
            <person name="Yuan T."/>
            <person name="Jiang B."/>
            <person name="Yang W."/>
            <person name="Lam T.T.-Y."/>
            <person name="Chang Q."/>
            <person name="Ding S."/>
            <person name="Wang X."/>
            <person name="Zhu J."/>
            <person name="Ruan X."/>
            <person name="Zhao L."/>
            <person name="Wei J."/>
            <person name="Que T."/>
            <person name="Du C."/>
            <person name="Cheng J."/>
            <person name="Dai P."/>
            <person name="Han X."/>
            <person name="Huang E."/>
            <person name="Gao Y."/>
            <person name="Liu J."/>
            <person name="Shao H."/>
            <person name="Ye R."/>
            <person name="Li L."/>
            <person name="Wei W."/>
            <person name="Wang X."/>
            <person name="Wang C."/>
            <person name="Huo Q."/>
            <person name="Li W."/>
            <person name="Guo W."/>
            <person name="Chen H."/>
            <person name="Chen S."/>
            <person name="Zhou L."/>
            <person name="Zhou L."/>
            <person name="Ni X."/>
            <person name="Tian J."/>
            <person name="Zhou Y."/>
            <person name="Sheng Y."/>
            <person name="Liu T."/>
            <person name="Pan Y."/>
            <person name="Xia L."/>
            <person name="Li J."/>
            <person name="Zhao F."/>
            <person name="Cao W."/>
        </authorList>
    </citation>
    <scope>NUCLEOTIDE SEQUENCE</scope>
    <source>
        <strain evidence="1">Rsan-2018</strain>
        <tissue evidence="1">Larvae</tissue>
    </source>
</reference>
<evidence type="ECO:0000313" key="3">
    <source>
        <dbReference type="Proteomes" id="UP000821837"/>
    </source>
</evidence>
<evidence type="ECO:0000313" key="2">
    <source>
        <dbReference type="EMBL" id="KAH7985144.1"/>
    </source>
</evidence>
<keyword evidence="3" id="KW-1185">Reference proteome</keyword>
<comment type="caution">
    <text evidence="1">The sequence shown here is derived from an EMBL/GenBank/DDBJ whole genome shotgun (WGS) entry which is preliminary data.</text>
</comment>
<dbReference type="VEuPathDB" id="VectorBase:RSAN_033937"/>
<gene>
    <name evidence="2" type="ORF">HPB52_024293</name>
    <name evidence="1" type="ORF">HPB52_024467</name>
</gene>
<dbReference type="EMBL" id="JABSTV010001391">
    <property type="protein sequence ID" value="KAH7932509.1"/>
    <property type="molecule type" value="Genomic_DNA"/>
</dbReference>
<dbReference type="Proteomes" id="UP000821837">
    <property type="component" value="Unassembled WGS sequence"/>
</dbReference>
<dbReference type="InterPro" id="IPR036397">
    <property type="entry name" value="RNaseH_sf"/>
</dbReference>
<dbReference type="AlphaFoldDB" id="A0A9D4P9E9"/>
<accession>A0A9D4P9E9</accession>
<protein>
    <submittedName>
        <fullName evidence="1">Uncharacterized protein</fullName>
    </submittedName>
</protein>
<dbReference type="GO" id="GO:0003676">
    <property type="term" value="F:nucleic acid binding"/>
    <property type="evidence" value="ECO:0007669"/>
    <property type="project" value="InterPro"/>
</dbReference>
<organism evidence="1 3">
    <name type="scientific">Rhipicephalus sanguineus</name>
    <name type="common">Brown dog tick</name>
    <name type="synonym">Ixodes sanguineus</name>
    <dbReference type="NCBI Taxonomy" id="34632"/>
    <lineage>
        <taxon>Eukaryota</taxon>
        <taxon>Metazoa</taxon>
        <taxon>Ecdysozoa</taxon>
        <taxon>Arthropoda</taxon>
        <taxon>Chelicerata</taxon>
        <taxon>Arachnida</taxon>
        <taxon>Acari</taxon>
        <taxon>Parasitiformes</taxon>
        <taxon>Ixodida</taxon>
        <taxon>Ixodoidea</taxon>
        <taxon>Ixodidae</taxon>
        <taxon>Rhipicephalinae</taxon>
        <taxon>Rhipicephalus</taxon>
        <taxon>Rhipicephalus</taxon>
    </lineage>
</organism>
<reference evidence="1" key="1">
    <citation type="journal article" date="2020" name="Cell">
        <title>Large-Scale Comparative Analyses of Tick Genomes Elucidate Their Genetic Diversity and Vector Capacities.</title>
        <authorList>
            <consortium name="Tick Genome and Microbiome Consortium (TIGMIC)"/>
            <person name="Jia N."/>
            <person name="Wang J."/>
            <person name="Shi W."/>
            <person name="Du L."/>
            <person name="Sun Y."/>
            <person name="Zhan W."/>
            <person name="Jiang J.F."/>
            <person name="Wang Q."/>
            <person name="Zhang B."/>
            <person name="Ji P."/>
            <person name="Bell-Sakyi L."/>
            <person name="Cui X.M."/>
            <person name="Yuan T.T."/>
            <person name="Jiang B.G."/>
            <person name="Yang W.F."/>
            <person name="Lam T.T."/>
            <person name="Chang Q.C."/>
            <person name="Ding S.J."/>
            <person name="Wang X.J."/>
            <person name="Zhu J.G."/>
            <person name="Ruan X.D."/>
            <person name="Zhao L."/>
            <person name="Wei J.T."/>
            <person name="Ye R.Z."/>
            <person name="Que T.C."/>
            <person name="Du C.H."/>
            <person name="Zhou Y.H."/>
            <person name="Cheng J.X."/>
            <person name="Dai P.F."/>
            <person name="Guo W.B."/>
            <person name="Han X.H."/>
            <person name="Huang E.J."/>
            <person name="Li L.F."/>
            <person name="Wei W."/>
            <person name="Gao Y.C."/>
            <person name="Liu J.Z."/>
            <person name="Shao H.Z."/>
            <person name="Wang X."/>
            <person name="Wang C.C."/>
            <person name="Yang T.C."/>
            <person name="Huo Q.B."/>
            <person name="Li W."/>
            <person name="Chen H.Y."/>
            <person name="Chen S.E."/>
            <person name="Zhou L.G."/>
            <person name="Ni X.B."/>
            <person name="Tian J.H."/>
            <person name="Sheng Y."/>
            <person name="Liu T."/>
            <person name="Pan Y.S."/>
            <person name="Xia L.Y."/>
            <person name="Li J."/>
            <person name="Zhao F."/>
            <person name="Cao W.C."/>
        </authorList>
    </citation>
    <scope>NUCLEOTIDE SEQUENCE</scope>
    <source>
        <strain evidence="1">Rsan-2018</strain>
    </source>
</reference>
<proteinExistence type="predicted"/>
<dbReference type="EMBL" id="JABSTV010001071">
    <property type="protein sequence ID" value="KAH7985144.1"/>
    <property type="molecule type" value="Genomic_DNA"/>
</dbReference>
<sequence length="85" mass="9347">MNGEVKGPEGGHRQNVVSIFSSGRCSVSVWGAMTKEGLGPLVRIRGPFTTAAYCDVLQHVFLPYVLDGPFEDGIYFLQHDRSPIH</sequence>
<evidence type="ECO:0000313" key="1">
    <source>
        <dbReference type="EMBL" id="KAH7932509.1"/>
    </source>
</evidence>
<dbReference type="Gene3D" id="3.30.420.10">
    <property type="entry name" value="Ribonuclease H-like superfamily/Ribonuclease H"/>
    <property type="match status" value="1"/>
</dbReference>